<evidence type="ECO:0000313" key="10">
    <source>
        <dbReference type="EMBL" id="MBP2290631.1"/>
    </source>
</evidence>
<dbReference type="InterPro" id="IPR051407">
    <property type="entry name" value="Bact_OM_lipoprot/Surf_antigen"/>
</dbReference>
<dbReference type="Pfam" id="PF05433">
    <property type="entry name" value="Rick_17kDa_Anti"/>
    <property type="match status" value="1"/>
</dbReference>
<accession>A0ABS4SDI5</accession>
<keyword evidence="7" id="KW-0449">Lipoprotein</keyword>
<evidence type="ECO:0000259" key="8">
    <source>
        <dbReference type="Pfam" id="PF05433"/>
    </source>
</evidence>
<dbReference type="InterPro" id="IPR032635">
    <property type="entry name" value="Anti_2"/>
</dbReference>
<keyword evidence="6" id="KW-0564">Palmitate</keyword>
<evidence type="ECO:0000259" key="9">
    <source>
        <dbReference type="Pfam" id="PF16998"/>
    </source>
</evidence>
<comment type="caution">
    <text evidence="10">The sequence shown here is derived from an EMBL/GenBank/DDBJ whole genome shotgun (WGS) entry which is preliminary data.</text>
</comment>
<name>A0ABS4SDI5_9PROT</name>
<reference evidence="10 11" key="1">
    <citation type="submission" date="2021-03" db="EMBL/GenBank/DDBJ databases">
        <title>Genomic Encyclopedia of Type Strains, Phase III (KMG-III): the genomes of soil and plant-associated and newly described type strains.</title>
        <authorList>
            <person name="Whitman W."/>
        </authorList>
    </citation>
    <scope>NUCLEOTIDE SEQUENCE [LARGE SCALE GENOMIC DNA]</scope>
    <source>
        <strain evidence="10 11">IMMIB AFH-6</strain>
    </source>
</reference>
<dbReference type="PANTHER" id="PTHR35603">
    <property type="match status" value="1"/>
</dbReference>
<protein>
    <recommendedName>
        <fullName evidence="3">17 kDa surface antigen</fullName>
    </recommendedName>
</protein>
<dbReference type="Proteomes" id="UP000781958">
    <property type="component" value="Unassembled WGS sequence"/>
</dbReference>
<evidence type="ECO:0000313" key="11">
    <source>
        <dbReference type="Proteomes" id="UP000781958"/>
    </source>
</evidence>
<comment type="subcellular location">
    <subcellularLocation>
        <location evidence="1">Cell outer membrane</location>
        <topology evidence="1">Lipid-anchor</topology>
    </subcellularLocation>
</comment>
<evidence type="ECO:0000256" key="6">
    <source>
        <dbReference type="ARBA" id="ARBA00023139"/>
    </source>
</evidence>
<gene>
    <name evidence="10" type="ORF">J2851_000368</name>
</gene>
<dbReference type="InterPro" id="IPR008816">
    <property type="entry name" value="Gly_zipper_2TM_dom"/>
</dbReference>
<dbReference type="EMBL" id="JAGINP010000001">
    <property type="protein sequence ID" value="MBP2290631.1"/>
    <property type="molecule type" value="Genomic_DNA"/>
</dbReference>
<comment type="similarity">
    <text evidence="2">Belongs to the rickettsiale 17 kDa surface antigen family.</text>
</comment>
<feature type="domain" description="Surface antigen" evidence="9">
    <location>
        <begin position="98"/>
        <end position="161"/>
    </location>
</feature>
<evidence type="ECO:0000256" key="2">
    <source>
        <dbReference type="ARBA" id="ARBA00008681"/>
    </source>
</evidence>
<proteinExistence type="inferred from homology"/>
<evidence type="ECO:0000256" key="1">
    <source>
        <dbReference type="ARBA" id="ARBA00004459"/>
    </source>
</evidence>
<keyword evidence="4" id="KW-0732">Signal</keyword>
<dbReference type="PIRSF" id="PIRSF002721">
    <property type="entry name" value="Surface_antigen_Rickettsia"/>
    <property type="match status" value="1"/>
</dbReference>
<evidence type="ECO:0000256" key="7">
    <source>
        <dbReference type="ARBA" id="ARBA00023288"/>
    </source>
</evidence>
<dbReference type="InterPro" id="IPR016364">
    <property type="entry name" value="Surface_antigen_Rickettsia"/>
</dbReference>
<evidence type="ECO:0000256" key="5">
    <source>
        <dbReference type="ARBA" id="ARBA00023136"/>
    </source>
</evidence>
<organism evidence="10 11">
    <name type="scientific">Azospirillum rugosum</name>
    <dbReference type="NCBI Taxonomy" id="416170"/>
    <lineage>
        <taxon>Bacteria</taxon>
        <taxon>Pseudomonadati</taxon>
        <taxon>Pseudomonadota</taxon>
        <taxon>Alphaproteobacteria</taxon>
        <taxon>Rhodospirillales</taxon>
        <taxon>Azospirillaceae</taxon>
        <taxon>Azospirillum</taxon>
    </lineage>
</organism>
<dbReference type="Pfam" id="PF16998">
    <property type="entry name" value="17kDa_Anti_2"/>
    <property type="match status" value="1"/>
</dbReference>
<keyword evidence="5" id="KW-0472">Membrane</keyword>
<dbReference type="RefSeq" id="WP_209762967.1">
    <property type="nucleotide sequence ID" value="NZ_JAGINP010000001.1"/>
</dbReference>
<keyword evidence="11" id="KW-1185">Reference proteome</keyword>
<evidence type="ECO:0000256" key="4">
    <source>
        <dbReference type="ARBA" id="ARBA00022729"/>
    </source>
</evidence>
<evidence type="ECO:0000256" key="3">
    <source>
        <dbReference type="ARBA" id="ARBA00015281"/>
    </source>
</evidence>
<sequence>MTIQSFIGTWAIRKPAICVVVALSLGACQTGSTSETVGTLGGAAGGALIGSQFGGGAGKLATTAIGTLVGAFAGREIARRLDSNSESHAMAAERDAVARNQTITWNNPQNNSRGSVRPMRTYENASGQTCRDYTHTINVEGKRETARGTACKQSDGTWQLVS</sequence>
<dbReference type="PANTHER" id="PTHR35603:SF2">
    <property type="entry name" value="OUTER MEMBRANE LIPOPROTEIN"/>
    <property type="match status" value="1"/>
</dbReference>
<feature type="domain" description="Glycine zipper 2TM" evidence="8">
    <location>
        <begin position="37"/>
        <end position="77"/>
    </location>
</feature>